<evidence type="ECO:0000313" key="3">
    <source>
        <dbReference type="EMBL" id="MBR9972777.1"/>
    </source>
</evidence>
<feature type="transmembrane region" description="Helical" evidence="1">
    <location>
        <begin position="263"/>
        <end position="284"/>
    </location>
</feature>
<dbReference type="InterPro" id="IPR050256">
    <property type="entry name" value="Glycosyltransferase_2"/>
</dbReference>
<sequence>MKAMDAKHPQADEPEQHSTACKPFQLFVVVPAYNEESSIAAVISGLRSIADTIGGLGGSLHILLVNDGSKDRTVAEAEKAGVDGLVSHRINQGLGAAVRTGINEAIARGADIVVKFDADLQHDPTDIPALISPILEDRADLVYGHRHNRIAYRMPLIRRLGNKFFNALMGFLTKQEVTDGQPGIIALGAAYLSKFHIPGNYNYSQQILLDAYFNGMRFTQVDVSFRPRTTGQSFISLRYPIIAISQILIILAMFAPMRIFGRFGLICTLIGGVLFIIQIAMYFLGITDKPVTNVNLVFGLVMLGMQSLSFGIIAELIRQQKRP</sequence>
<accession>A0ABS5IF09</accession>
<protein>
    <submittedName>
        <fullName evidence="3">Glycosyltransferase family 2 protein</fullName>
    </submittedName>
</protein>
<dbReference type="CDD" id="cd04179">
    <property type="entry name" value="DPM_DPG-synthase_like"/>
    <property type="match status" value="1"/>
</dbReference>
<organism evidence="3 4">
    <name type="scientific">Magnetospirillum sulfuroxidans</name>
    <dbReference type="NCBI Taxonomy" id="611300"/>
    <lineage>
        <taxon>Bacteria</taxon>
        <taxon>Pseudomonadati</taxon>
        <taxon>Pseudomonadota</taxon>
        <taxon>Alphaproteobacteria</taxon>
        <taxon>Rhodospirillales</taxon>
        <taxon>Rhodospirillaceae</taxon>
        <taxon>Magnetospirillum</taxon>
    </lineage>
</organism>
<dbReference type="InterPro" id="IPR001173">
    <property type="entry name" value="Glyco_trans_2-like"/>
</dbReference>
<feature type="transmembrane region" description="Helical" evidence="1">
    <location>
        <begin position="296"/>
        <end position="317"/>
    </location>
</feature>
<dbReference type="InterPro" id="IPR029044">
    <property type="entry name" value="Nucleotide-diphossugar_trans"/>
</dbReference>
<evidence type="ECO:0000313" key="4">
    <source>
        <dbReference type="Proteomes" id="UP000680714"/>
    </source>
</evidence>
<gene>
    <name evidence="3" type="ORF">KEC16_13715</name>
</gene>
<comment type="caution">
    <text evidence="3">The sequence shown here is derived from an EMBL/GenBank/DDBJ whole genome shotgun (WGS) entry which is preliminary data.</text>
</comment>
<proteinExistence type="predicted"/>
<keyword evidence="1" id="KW-0812">Transmembrane</keyword>
<name>A0ABS5IF09_9PROT</name>
<dbReference type="SUPFAM" id="SSF53448">
    <property type="entry name" value="Nucleotide-diphospho-sugar transferases"/>
    <property type="match status" value="1"/>
</dbReference>
<dbReference type="EMBL" id="JAGTUF010000013">
    <property type="protein sequence ID" value="MBR9972777.1"/>
    <property type="molecule type" value="Genomic_DNA"/>
</dbReference>
<feature type="transmembrane region" description="Helical" evidence="1">
    <location>
        <begin position="237"/>
        <end position="256"/>
    </location>
</feature>
<evidence type="ECO:0000259" key="2">
    <source>
        <dbReference type="Pfam" id="PF00535"/>
    </source>
</evidence>
<dbReference type="Gene3D" id="3.90.550.10">
    <property type="entry name" value="Spore Coat Polysaccharide Biosynthesis Protein SpsA, Chain A"/>
    <property type="match status" value="1"/>
</dbReference>
<dbReference type="PANTHER" id="PTHR48090:SF7">
    <property type="entry name" value="RFBJ PROTEIN"/>
    <property type="match status" value="1"/>
</dbReference>
<dbReference type="Pfam" id="PF00535">
    <property type="entry name" value="Glycos_transf_2"/>
    <property type="match status" value="1"/>
</dbReference>
<evidence type="ECO:0000256" key="1">
    <source>
        <dbReference type="SAM" id="Phobius"/>
    </source>
</evidence>
<keyword evidence="1" id="KW-1133">Transmembrane helix</keyword>
<keyword evidence="1" id="KW-0472">Membrane</keyword>
<feature type="domain" description="Glycosyltransferase 2-like" evidence="2">
    <location>
        <begin position="28"/>
        <end position="184"/>
    </location>
</feature>
<dbReference type="PANTHER" id="PTHR48090">
    <property type="entry name" value="UNDECAPRENYL-PHOSPHATE 4-DEOXY-4-FORMAMIDO-L-ARABINOSE TRANSFERASE-RELATED"/>
    <property type="match status" value="1"/>
</dbReference>
<reference evidence="3 4" key="1">
    <citation type="submission" date="2021-04" db="EMBL/GenBank/DDBJ databases">
        <title>Magnetospirillum sulfuroxidans sp. nov., a facultative chemolithoautotrophic sulfur-oxidizing alphaproteobacterium isolated from freshwater sediment and proposals for Paramagetospirillum gen. nov., and Magnetospirillaceae fam. nov.</title>
        <authorList>
            <person name="Koziaeva V."/>
            <person name="Geelhoed J.S."/>
            <person name="Sorokin D.Y."/>
            <person name="Grouzdev D.S."/>
        </authorList>
    </citation>
    <scope>NUCLEOTIDE SEQUENCE [LARGE SCALE GENOMIC DNA]</scope>
    <source>
        <strain evidence="3 4">J10</strain>
    </source>
</reference>
<dbReference type="Proteomes" id="UP000680714">
    <property type="component" value="Unassembled WGS sequence"/>
</dbReference>
<dbReference type="RefSeq" id="WP_211549869.1">
    <property type="nucleotide sequence ID" value="NZ_JAGTUF010000013.1"/>
</dbReference>
<keyword evidence="4" id="KW-1185">Reference proteome</keyword>